<dbReference type="AlphaFoldDB" id="A0A9Q3IWZ9"/>
<reference evidence="2" key="1">
    <citation type="submission" date="2021-03" db="EMBL/GenBank/DDBJ databases">
        <title>Draft genome sequence of rust myrtle Austropuccinia psidii MF-1, a brazilian biotype.</title>
        <authorList>
            <person name="Quecine M.C."/>
            <person name="Pachon D.M.R."/>
            <person name="Bonatelli M.L."/>
            <person name="Correr F.H."/>
            <person name="Franceschini L.M."/>
            <person name="Leite T.F."/>
            <person name="Margarido G.R.A."/>
            <person name="Almeida C.A."/>
            <person name="Ferrarezi J.A."/>
            <person name="Labate C.A."/>
        </authorList>
    </citation>
    <scope>NUCLEOTIDE SEQUENCE</scope>
    <source>
        <strain evidence="2">MF-1</strain>
    </source>
</reference>
<evidence type="ECO:0000313" key="3">
    <source>
        <dbReference type="Proteomes" id="UP000765509"/>
    </source>
</evidence>
<dbReference type="EMBL" id="AVOT02057304">
    <property type="protein sequence ID" value="MBW0551439.1"/>
    <property type="molecule type" value="Genomic_DNA"/>
</dbReference>
<accession>A0A9Q3IWZ9</accession>
<feature type="region of interest" description="Disordered" evidence="1">
    <location>
        <begin position="31"/>
        <end position="104"/>
    </location>
</feature>
<proteinExistence type="predicted"/>
<sequence length="129" mass="14800">MGPEKTEDLFLGWTPMSFKGQVQQLKALLKNKSILSEDPKKKLAQGKDKSPLEAPQASTSKNSPQQVSNKDKKAQKRNEKGKQNAKGKEKSKWKKPYPQNYRIQKKEKTAMENLFNMASTLMEFKNKEE</sequence>
<feature type="compositionally biased region" description="Basic and acidic residues" evidence="1">
    <location>
        <begin position="69"/>
        <end position="90"/>
    </location>
</feature>
<protein>
    <submittedName>
        <fullName evidence="2">Uncharacterized protein</fullName>
    </submittedName>
</protein>
<feature type="compositionally biased region" description="Polar residues" evidence="1">
    <location>
        <begin position="56"/>
        <end position="68"/>
    </location>
</feature>
<comment type="caution">
    <text evidence="2">The sequence shown here is derived from an EMBL/GenBank/DDBJ whole genome shotgun (WGS) entry which is preliminary data.</text>
</comment>
<evidence type="ECO:0000313" key="2">
    <source>
        <dbReference type="EMBL" id="MBW0551439.1"/>
    </source>
</evidence>
<gene>
    <name evidence="2" type="ORF">O181_091154</name>
</gene>
<evidence type="ECO:0000256" key="1">
    <source>
        <dbReference type="SAM" id="MobiDB-lite"/>
    </source>
</evidence>
<keyword evidence="3" id="KW-1185">Reference proteome</keyword>
<feature type="compositionally biased region" description="Basic and acidic residues" evidence="1">
    <location>
        <begin position="35"/>
        <end position="51"/>
    </location>
</feature>
<dbReference type="Proteomes" id="UP000765509">
    <property type="component" value="Unassembled WGS sequence"/>
</dbReference>
<name>A0A9Q3IWZ9_9BASI</name>
<organism evidence="2 3">
    <name type="scientific">Austropuccinia psidii MF-1</name>
    <dbReference type="NCBI Taxonomy" id="1389203"/>
    <lineage>
        <taxon>Eukaryota</taxon>
        <taxon>Fungi</taxon>
        <taxon>Dikarya</taxon>
        <taxon>Basidiomycota</taxon>
        <taxon>Pucciniomycotina</taxon>
        <taxon>Pucciniomycetes</taxon>
        <taxon>Pucciniales</taxon>
        <taxon>Sphaerophragmiaceae</taxon>
        <taxon>Austropuccinia</taxon>
    </lineage>
</organism>